<protein>
    <submittedName>
        <fullName evidence="1">Uncharacterized protein</fullName>
    </submittedName>
</protein>
<comment type="caution">
    <text evidence="1">The sequence shown here is derived from an EMBL/GenBank/DDBJ whole genome shotgun (WGS) entry which is preliminary data.</text>
</comment>
<gene>
    <name evidence="1" type="ORF">M9H77_12392</name>
</gene>
<name>A0ACC0BHF4_CATRO</name>
<keyword evidence="2" id="KW-1185">Reference proteome</keyword>
<evidence type="ECO:0000313" key="1">
    <source>
        <dbReference type="EMBL" id="KAI5672028.1"/>
    </source>
</evidence>
<dbReference type="EMBL" id="CM044703">
    <property type="protein sequence ID" value="KAI5672028.1"/>
    <property type="molecule type" value="Genomic_DNA"/>
</dbReference>
<proteinExistence type="predicted"/>
<evidence type="ECO:0000313" key="2">
    <source>
        <dbReference type="Proteomes" id="UP001060085"/>
    </source>
</evidence>
<dbReference type="Proteomes" id="UP001060085">
    <property type="component" value="Linkage Group LG03"/>
</dbReference>
<organism evidence="1 2">
    <name type="scientific">Catharanthus roseus</name>
    <name type="common">Madagascar periwinkle</name>
    <name type="synonym">Vinca rosea</name>
    <dbReference type="NCBI Taxonomy" id="4058"/>
    <lineage>
        <taxon>Eukaryota</taxon>
        <taxon>Viridiplantae</taxon>
        <taxon>Streptophyta</taxon>
        <taxon>Embryophyta</taxon>
        <taxon>Tracheophyta</taxon>
        <taxon>Spermatophyta</taxon>
        <taxon>Magnoliopsida</taxon>
        <taxon>eudicotyledons</taxon>
        <taxon>Gunneridae</taxon>
        <taxon>Pentapetalae</taxon>
        <taxon>asterids</taxon>
        <taxon>lamiids</taxon>
        <taxon>Gentianales</taxon>
        <taxon>Apocynaceae</taxon>
        <taxon>Rauvolfioideae</taxon>
        <taxon>Vinceae</taxon>
        <taxon>Catharanthinae</taxon>
        <taxon>Catharanthus</taxon>
    </lineage>
</organism>
<reference evidence="2" key="1">
    <citation type="journal article" date="2023" name="Nat. Plants">
        <title>Single-cell RNA sequencing provides a high-resolution roadmap for understanding the multicellular compartmentation of specialized metabolism.</title>
        <authorList>
            <person name="Sun S."/>
            <person name="Shen X."/>
            <person name="Li Y."/>
            <person name="Li Y."/>
            <person name="Wang S."/>
            <person name="Li R."/>
            <person name="Zhang H."/>
            <person name="Shen G."/>
            <person name="Guo B."/>
            <person name="Wei J."/>
            <person name="Xu J."/>
            <person name="St-Pierre B."/>
            <person name="Chen S."/>
            <person name="Sun C."/>
        </authorList>
    </citation>
    <scope>NUCLEOTIDE SEQUENCE [LARGE SCALE GENOMIC DNA]</scope>
</reference>
<sequence length="146" mass="16230">MVMCENWQVFVHNGKHNHAIGLCTHGHAQAAKLTEEQLIKTEQFKKSHVPLRNILQFFREQNLGCALRYNMPLLEVVGMTLTEEVAGVGVMIRDEQGGVLASMECGLRGIIDASYAELMAIWKGINLARETLVPRIIVESDCIAGL</sequence>
<accession>A0ACC0BHF4</accession>